<feature type="transmembrane region" description="Helical" evidence="13">
    <location>
        <begin position="1727"/>
        <end position="1748"/>
    </location>
</feature>
<evidence type="ECO:0000256" key="11">
    <source>
        <dbReference type="RuleBase" id="RU000688"/>
    </source>
</evidence>
<keyword evidence="10" id="KW-0245">EGF-like domain</keyword>
<evidence type="ECO:0000256" key="3">
    <source>
        <dbReference type="ARBA" id="ARBA00022692"/>
    </source>
</evidence>
<evidence type="ECO:0000256" key="12">
    <source>
        <dbReference type="SAM" id="MobiDB-lite"/>
    </source>
</evidence>
<keyword evidence="3 11" id="KW-0812">Transmembrane</keyword>
<dbReference type="Pfam" id="PF02210">
    <property type="entry name" value="Laminin_G_2"/>
    <property type="match status" value="3"/>
</dbReference>
<evidence type="ECO:0000313" key="18">
    <source>
        <dbReference type="Proteomes" id="UP000663852"/>
    </source>
</evidence>
<dbReference type="EMBL" id="CAJNOJ010000014">
    <property type="protein sequence ID" value="CAF0805729.1"/>
    <property type="molecule type" value="Genomic_DNA"/>
</dbReference>
<comment type="caution">
    <text evidence="10">Lacks conserved residue(s) required for the propagation of feature annotation.</text>
</comment>
<dbReference type="OrthoDB" id="6275838at2759"/>
<dbReference type="InterPro" id="IPR013320">
    <property type="entry name" value="ConA-like_dom_sf"/>
</dbReference>
<evidence type="ECO:0000256" key="2">
    <source>
        <dbReference type="ARBA" id="ARBA00022475"/>
    </source>
</evidence>
<dbReference type="FunFam" id="1.20.1070.10:FF:000523">
    <property type="entry name" value="5-hydroxytryptamine receptor 2B"/>
    <property type="match status" value="1"/>
</dbReference>
<dbReference type="Gene3D" id="1.20.1070.10">
    <property type="entry name" value="Rhodopsin 7-helix transmembrane proteins"/>
    <property type="match status" value="1"/>
</dbReference>
<feature type="transmembrane region" description="Helical" evidence="13">
    <location>
        <begin position="1579"/>
        <end position="1602"/>
    </location>
</feature>
<keyword evidence="6 13" id="KW-0472">Membrane</keyword>
<dbReference type="InterPro" id="IPR000742">
    <property type="entry name" value="EGF"/>
</dbReference>
<comment type="subcellular location">
    <subcellularLocation>
        <location evidence="1">Cell membrane</location>
        <topology evidence="1">Multi-pass membrane protein</topology>
    </subcellularLocation>
</comment>
<dbReference type="SUPFAM" id="SSF81321">
    <property type="entry name" value="Family A G protein-coupled receptor-like"/>
    <property type="match status" value="1"/>
</dbReference>
<dbReference type="InterPro" id="IPR036322">
    <property type="entry name" value="WD40_repeat_dom_sf"/>
</dbReference>
<feature type="transmembrane region" description="Helical" evidence="13">
    <location>
        <begin position="1533"/>
        <end position="1556"/>
    </location>
</feature>
<dbReference type="GO" id="GO:0004930">
    <property type="term" value="F:G protein-coupled receptor activity"/>
    <property type="evidence" value="ECO:0007669"/>
    <property type="project" value="UniProtKB-KW"/>
</dbReference>
<keyword evidence="7" id="KW-1015">Disulfide bond</keyword>
<dbReference type="Pfam" id="PF00001">
    <property type="entry name" value="7tm_1"/>
    <property type="match status" value="1"/>
</dbReference>
<evidence type="ECO:0000259" key="14">
    <source>
        <dbReference type="PROSITE" id="PS50025"/>
    </source>
</evidence>
<dbReference type="GO" id="GO:0045202">
    <property type="term" value="C:synapse"/>
    <property type="evidence" value="ECO:0007669"/>
    <property type="project" value="GOC"/>
</dbReference>
<feature type="region of interest" description="Disordered" evidence="12">
    <location>
        <begin position="1632"/>
        <end position="1678"/>
    </location>
</feature>
<dbReference type="PRINTS" id="PR00237">
    <property type="entry name" value="GPCRRHODOPSN"/>
</dbReference>
<feature type="transmembrane region" description="Helical" evidence="13">
    <location>
        <begin position="1484"/>
        <end position="1512"/>
    </location>
</feature>
<evidence type="ECO:0000259" key="16">
    <source>
        <dbReference type="PROSITE" id="PS50262"/>
    </source>
</evidence>
<evidence type="ECO:0000256" key="5">
    <source>
        <dbReference type="ARBA" id="ARBA00023040"/>
    </source>
</evidence>
<dbReference type="Proteomes" id="UP000663852">
    <property type="component" value="Unassembled WGS sequence"/>
</dbReference>
<dbReference type="InterPro" id="IPR017452">
    <property type="entry name" value="GPCR_Rhodpsn_7TM"/>
</dbReference>
<dbReference type="InterPro" id="IPR001791">
    <property type="entry name" value="Laminin_G"/>
</dbReference>
<sequence length="1849" mass="209925">MKFSPKFAYVLCEKCPFQFVINAVGNTNQTTSVTSRCFTIEQCQMTIITTNEHHSIYFVPNDIDQIVFSSKTEVLIDYNQNNSLVTFSSKSNQQIIDRRQIGVNHCHNVKTKTKRHTKGSSSSDVDSSIIVTFNSTAFIDYHYQEFLDYPLRLSVRFRTLGRISNGVLLSLTHRKSPSLIIPFIIIEHSNGKIEITILQLDERKVLSTVTAIQCGKNINNDNWHWLQFEIDQSGIFTVVVDNDSRTSQIPTYVVSKWNINALLVGDTRRLSSDIFQPFVGYMSDLMFNDEYLFQSLSKPKQARVTQYDYDSQHAVVGYRIAFFNFVTIDTPKSYIAFSERENQNKNHGKLDIYFLFRSYVPDGIILYRYAQGLNEYFAIGLRAGILALFIDFGFGKRQIVSDESTKLADGKWHEVRITRIGTDKIELVVDNRVNRSTLSANGIRNAVSLQPVLYVGGIPNNNQINLTGSGLNPHGFQGCLASFVVDGRLLDYQRALVLNGQVKMNVCSDLNKLCYDFTCVHSGICSTNDNDGPRCDCLETSYIGERCDKIPNGFYFGKHYASGSIEYVMPQTRQTEYDTITFGLQTLALSAQIFRLESDLDSYSLEYEILRGRSYIKLNMGEKQPDVYSCVVHVTDGMYHAIKIIRKLSTIELYVDGIRVKLDGGNKYTRQSDQQRSFLAQRRLRIGSFKNISIWNGIIAGLSFNRQSIFDSLSNTLVRTGDVEEVQPDDHTGLFNLVESTHYATPIISSTVLSTSSIMNSTSETTILDQTISPTSDIPIADNIFHQPAATQVNTISQLPHQTPFEWIYKKLTYFGIRGLLIGSILSICFLLFLLFLILHIHCKTRQSKKKLSHKYNQTNGSKTYSQIKGYSMASPDAYQSKKRAQKLLRFLHAKQSNPTSFRLASNGSMSRLNSGDSYHLISSIQENRKDKKKNSSYKNAINTANDNDGCIYSTLAQPIPPPSTSSSIYHQVNRLMSNPSEPSTTLTQYHSPIVPHTATLRSLKKELDNSSAQTYSAVYSCDLAANLDVEDEFFASHRSSLKRRSLSKTHPNSIEIQNQILFLYVKNLVDCYGIQPNHHQTILLATADENRIQLSHVRSGIFHSQLPISSVGACHNILFSYNGQYLIGLFYEVTSNVNPYGVKIWSTDDYSIRTNVHPIKCSIASVSRHSPILYMAGKQKYGRGISLGLLDIDSCSLARELKSDPDTSIGDEIKRIILTKNELYALVACTEFTSTFTCFVVFKLEATPTPSVLNDDQSSLITGTMSNCTMILTRFNCDPNFTFSMVDSNNNGDQYILTILRTNEIIIWQLNDGEILYSYDFNYLLNDTNTNQIVDCQMNDNRLLVFTQQGFIYIWDVTIPIGQFLLIATICDPLLPFMASIDHFHLDFFLNIHYANTSTLTNLTHDKQSPSTHEYNWSVLFLFIVGIFGTFGNLLVCISITLDKQLQTVTNWFLFSLAIADFLVSLIVLPFSVIKDFHGSWQLPVIFCNLFIFFDVLLCTTSIWHLTILSIDRFLHISRPFRSRERSKRKTFLTILCIWTFSIAISCTILILGFLDQNNIIIIDSEHRRHCVLSHRPFIIYGSIICFCIPCILMLVTYSLTIRRLQLEAAKCFADPDDHLMIKPKKFDGLRRHRSATQQRPLSYPRKNVLSREASSSTSASLRTPTQTDIDDKKNHHQQCPISPIQAVPTSNTQQRSFLRNTFVQKAVHAFKGGSETTSERRAIKVLGIVFFVFLIAWLPFSILNILSAVCPSCGVQASLLNLTSWLGYISSNLNPIIYTAFNVRFRRAFISILTCQPNYFSQKRKGNNQYVFVATNNQQAILADQEQYFFPLRRSGKERQSLRKNFP</sequence>
<dbReference type="CDD" id="cd00110">
    <property type="entry name" value="LamG"/>
    <property type="match status" value="3"/>
</dbReference>
<evidence type="ECO:0000313" key="17">
    <source>
        <dbReference type="EMBL" id="CAF0805729.1"/>
    </source>
</evidence>
<feature type="domain" description="G-protein coupled receptors family 1 profile" evidence="16">
    <location>
        <begin position="1433"/>
        <end position="1780"/>
    </location>
</feature>
<comment type="caution">
    <text evidence="17">The sequence shown here is derived from an EMBL/GenBank/DDBJ whole genome shotgun (WGS) entry which is preliminary data.</text>
</comment>
<keyword evidence="2" id="KW-1003">Cell membrane</keyword>
<feature type="compositionally biased region" description="Low complexity" evidence="12">
    <location>
        <begin position="1652"/>
        <end position="1665"/>
    </location>
</feature>
<dbReference type="PANTHER" id="PTHR24248:SF125">
    <property type="entry name" value="DOPAMINE D2-LIKE RECEPTOR"/>
    <property type="match status" value="1"/>
</dbReference>
<accession>A0A813SUW6</accession>
<dbReference type="InterPro" id="IPR000276">
    <property type="entry name" value="GPCR_Rhodpsn"/>
</dbReference>
<keyword evidence="5 11" id="KW-0297">G-protein coupled receptor</keyword>
<feature type="transmembrane region" description="Helical" evidence="13">
    <location>
        <begin position="1453"/>
        <end position="1472"/>
    </location>
</feature>
<dbReference type="SMART" id="SM00282">
    <property type="entry name" value="LamG"/>
    <property type="match status" value="3"/>
</dbReference>
<evidence type="ECO:0000256" key="7">
    <source>
        <dbReference type="ARBA" id="ARBA00023157"/>
    </source>
</evidence>
<gene>
    <name evidence="17" type="ORF">EDS130_LOCUS5082</name>
</gene>
<evidence type="ECO:0000256" key="9">
    <source>
        <dbReference type="ARBA" id="ARBA00023224"/>
    </source>
</evidence>
<evidence type="ECO:0000256" key="6">
    <source>
        <dbReference type="ARBA" id="ARBA00023136"/>
    </source>
</evidence>
<dbReference type="PROSITE" id="PS50262">
    <property type="entry name" value="G_PROTEIN_RECEP_F1_2"/>
    <property type="match status" value="1"/>
</dbReference>
<keyword evidence="8 11" id="KW-0675">Receptor</keyword>
<keyword evidence="4 13" id="KW-1133">Transmembrane helix</keyword>
<evidence type="ECO:0000256" key="10">
    <source>
        <dbReference type="PROSITE-ProRule" id="PRU00076"/>
    </source>
</evidence>
<evidence type="ECO:0000256" key="8">
    <source>
        <dbReference type="ARBA" id="ARBA00023170"/>
    </source>
</evidence>
<dbReference type="GO" id="GO:0001591">
    <property type="term" value="F:dopamine neurotransmitter receptor activity, coupled via Gi/Go"/>
    <property type="evidence" value="ECO:0007669"/>
    <property type="project" value="TreeGrafter"/>
</dbReference>
<feature type="transmembrane region" description="Helical" evidence="13">
    <location>
        <begin position="1418"/>
        <end position="1441"/>
    </location>
</feature>
<dbReference type="PANTHER" id="PTHR24248">
    <property type="entry name" value="ADRENERGIC RECEPTOR-RELATED G-PROTEIN COUPLED RECEPTOR"/>
    <property type="match status" value="1"/>
</dbReference>
<reference evidence="17" key="1">
    <citation type="submission" date="2021-02" db="EMBL/GenBank/DDBJ databases">
        <authorList>
            <person name="Nowell W R."/>
        </authorList>
    </citation>
    <scope>NUCLEOTIDE SEQUENCE</scope>
</reference>
<dbReference type="Gene3D" id="2.60.120.200">
    <property type="match status" value="3"/>
</dbReference>
<dbReference type="GO" id="GO:0005886">
    <property type="term" value="C:plasma membrane"/>
    <property type="evidence" value="ECO:0007669"/>
    <property type="project" value="UniProtKB-SubCell"/>
</dbReference>
<dbReference type="SUPFAM" id="SSF49899">
    <property type="entry name" value="Concanavalin A-like lectins/glucanases"/>
    <property type="match status" value="3"/>
</dbReference>
<keyword evidence="9 11" id="KW-0807">Transducer</keyword>
<evidence type="ECO:0000256" key="13">
    <source>
        <dbReference type="SAM" id="Phobius"/>
    </source>
</evidence>
<dbReference type="SUPFAM" id="SSF50978">
    <property type="entry name" value="WD40 repeat-like"/>
    <property type="match status" value="1"/>
</dbReference>
<feature type="domain" description="Laminin G" evidence="14">
    <location>
        <begin position="324"/>
        <end position="507"/>
    </location>
</feature>
<proteinExistence type="inferred from homology"/>
<dbReference type="PROSITE" id="PS50025">
    <property type="entry name" value="LAM_G_DOMAIN"/>
    <property type="match status" value="1"/>
</dbReference>
<comment type="similarity">
    <text evidence="11">Belongs to the G-protein coupled receptor 1 family.</text>
</comment>
<name>A0A813SUW6_ADIRI</name>
<feature type="domain" description="EGF-like" evidence="15">
    <location>
        <begin position="510"/>
        <end position="548"/>
    </location>
</feature>
<protein>
    <submittedName>
        <fullName evidence="17">Uncharacterized protein</fullName>
    </submittedName>
</protein>
<evidence type="ECO:0000256" key="1">
    <source>
        <dbReference type="ARBA" id="ARBA00004651"/>
    </source>
</evidence>
<dbReference type="PROSITE" id="PS00237">
    <property type="entry name" value="G_PROTEIN_RECEP_F1_1"/>
    <property type="match status" value="1"/>
</dbReference>
<organism evidence="17 18">
    <name type="scientific">Adineta ricciae</name>
    <name type="common">Rotifer</name>
    <dbReference type="NCBI Taxonomy" id="249248"/>
    <lineage>
        <taxon>Eukaryota</taxon>
        <taxon>Metazoa</taxon>
        <taxon>Spiralia</taxon>
        <taxon>Gnathifera</taxon>
        <taxon>Rotifera</taxon>
        <taxon>Eurotatoria</taxon>
        <taxon>Bdelloidea</taxon>
        <taxon>Adinetida</taxon>
        <taxon>Adinetidae</taxon>
        <taxon>Adineta</taxon>
    </lineage>
</organism>
<evidence type="ECO:0000256" key="4">
    <source>
        <dbReference type="ARBA" id="ARBA00022989"/>
    </source>
</evidence>
<feature type="transmembrane region" description="Helical" evidence="13">
    <location>
        <begin position="820"/>
        <end position="841"/>
    </location>
</feature>
<dbReference type="SMART" id="SM01381">
    <property type="entry name" value="7TM_GPCR_Srsx"/>
    <property type="match status" value="1"/>
</dbReference>
<evidence type="ECO:0000259" key="15">
    <source>
        <dbReference type="PROSITE" id="PS50026"/>
    </source>
</evidence>
<dbReference type="PROSITE" id="PS50026">
    <property type="entry name" value="EGF_3"/>
    <property type="match status" value="1"/>
</dbReference>